<dbReference type="InterPro" id="IPR001296">
    <property type="entry name" value="Glyco_trans_1"/>
</dbReference>
<comment type="caution">
    <text evidence="3">The sequence shown here is derived from an EMBL/GenBank/DDBJ whole genome shotgun (WGS) entry which is preliminary data.</text>
</comment>
<dbReference type="SUPFAM" id="SSF53756">
    <property type="entry name" value="UDP-Glycosyltransferase/glycogen phosphorylase"/>
    <property type="match status" value="1"/>
</dbReference>
<dbReference type="CDD" id="cd03794">
    <property type="entry name" value="GT4_WbuB-like"/>
    <property type="match status" value="1"/>
</dbReference>
<dbReference type="Pfam" id="PF00534">
    <property type="entry name" value="Glycos_transf_1"/>
    <property type="match status" value="1"/>
</dbReference>
<keyword evidence="4" id="KW-1185">Reference proteome</keyword>
<evidence type="ECO:0000313" key="3">
    <source>
        <dbReference type="EMBL" id="MDN4166720.1"/>
    </source>
</evidence>
<proteinExistence type="predicted"/>
<reference evidence="3" key="1">
    <citation type="submission" date="2023-06" db="EMBL/GenBank/DDBJ databases">
        <title>Cytophagales bacterium Strain LB-30, isolated from soil.</title>
        <authorList>
            <person name="Liu B."/>
        </authorList>
    </citation>
    <scope>NUCLEOTIDE SEQUENCE</scope>
    <source>
        <strain evidence="3">LB-30</strain>
    </source>
</reference>
<dbReference type="Gene3D" id="3.40.50.2000">
    <property type="entry name" value="Glycogen Phosphorylase B"/>
    <property type="match status" value="2"/>
</dbReference>
<dbReference type="Pfam" id="PF13579">
    <property type="entry name" value="Glyco_trans_4_4"/>
    <property type="match status" value="1"/>
</dbReference>
<dbReference type="EMBL" id="JAUHJS010000008">
    <property type="protein sequence ID" value="MDN4166720.1"/>
    <property type="molecule type" value="Genomic_DNA"/>
</dbReference>
<organism evidence="3 4">
    <name type="scientific">Shiella aurantiaca</name>
    <dbReference type="NCBI Taxonomy" id="3058365"/>
    <lineage>
        <taxon>Bacteria</taxon>
        <taxon>Pseudomonadati</taxon>
        <taxon>Bacteroidota</taxon>
        <taxon>Cytophagia</taxon>
        <taxon>Cytophagales</taxon>
        <taxon>Shiellaceae</taxon>
        <taxon>Shiella</taxon>
    </lineage>
</organism>
<dbReference type="RefSeq" id="WP_320005258.1">
    <property type="nucleotide sequence ID" value="NZ_JAUHJS010000008.1"/>
</dbReference>
<feature type="domain" description="Glycosyl transferase family 1" evidence="1">
    <location>
        <begin position="206"/>
        <end position="362"/>
    </location>
</feature>
<protein>
    <submittedName>
        <fullName evidence="3">Glycosyltransferase family 4 protein</fullName>
    </submittedName>
</protein>
<feature type="domain" description="Glycosyltransferase subfamily 4-like N-terminal" evidence="2">
    <location>
        <begin position="16"/>
        <end position="186"/>
    </location>
</feature>
<evidence type="ECO:0000259" key="1">
    <source>
        <dbReference type="Pfam" id="PF00534"/>
    </source>
</evidence>
<name>A0ABT8F8B6_9BACT</name>
<accession>A0ABT8F8B6</accession>
<dbReference type="PANTHER" id="PTHR12526">
    <property type="entry name" value="GLYCOSYLTRANSFERASE"/>
    <property type="match status" value="1"/>
</dbReference>
<sequence length="399" mass="45375">MKILYIHQYFKTPEEGGAIRSYYLAKGLVDKGHEVEMITSWNQSTYQRVNYQGIVVHYLPIPYDNRMNAWMRMMAFIRFVLKAIALGQKIKQVDVIYATSTPLTTGWIALRLKKLLQVPFYFEVRDLWPEAPIQMGYLNLPGAKKLAFALERLIYRHAEKIIALSPGIQQSIVQRFPEKTVHLIPNMADCAHFSASDNSESPLFSIGYTGAAGRVNALDSLLRIAHYCQEENLPIHFKILADGADLPRLKTLAYESRLNNLAFYPFGDKQVVKAFLDKVQAVYVSFADKPILQTNSPNKYFDGLAAGKLIVVNIEGWLAEMAKDHRFGFFANPYFPAEFVEKIKPFMINRDLLKTYQNNAREVAENYFSIDIQVDRLIGILENKAPSLSSMPSQASLSA</sequence>
<evidence type="ECO:0000259" key="2">
    <source>
        <dbReference type="Pfam" id="PF13579"/>
    </source>
</evidence>
<dbReference type="InterPro" id="IPR028098">
    <property type="entry name" value="Glyco_trans_4-like_N"/>
</dbReference>
<dbReference type="Proteomes" id="UP001168552">
    <property type="component" value="Unassembled WGS sequence"/>
</dbReference>
<evidence type="ECO:0000313" key="4">
    <source>
        <dbReference type="Proteomes" id="UP001168552"/>
    </source>
</evidence>
<gene>
    <name evidence="3" type="ORF">QWY31_14510</name>
</gene>